<evidence type="ECO:0000313" key="7">
    <source>
        <dbReference type="Proteomes" id="UP000216475"/>
    </source>
</evidence>
<sequence length="148" mass="16640">MSLTERLNQDMKTAMKARDKETLSVIRMVKAALQNEAIRTGNDTLSEDEELTVLSREVKQRKDSLQEFQEAGRDDLAQKLEAELQVLKDYMPEQLSEEELEDIIKQTITEVGATSKKDMGSVMSAVMPKVKGKTDGSLVNKLVNKHLS</sequence>
<name>A0A1H7ZBI4_9BACI</name>
<dbReference type="Proteomes" id="UP000216475">
    <property type="component" value="Unassembled WGS sequence"/>
</dbReference>
<dbReference type="EMBL" id="CP008876">
    <property type="protein sequence ID" value="AIF66839.1"/>
    <property type="molecule type" value="Genomic_DNA"/>
</dbReference>
<dbReference type="Gene3D" id="1.10.1510.10">
    <property type="entry name" value="Uncharacterised protein YqeY/AIM41 PF09424, N-terminal domain"/>
    <property type="match status" value="1"/>
</dbReference>
<dbReference type="Proteomes" id="UP000199735">
    <property type="component" value="Unassembled WGS sequence"/>
</dbReference>
<reference evidence="1 5" key="1">
    <citation type="submission" date="2014-07" db="EMBL/GenBank/DDBJ databases">
        <title>Complete genome sequence of a moderately halophilic bacterium Terribacillus aidingensis MP602, isolated from Cryptomeria fortunei in Tianmu mountain in China.</title>
        <authorList>
            <person name="Wang Y."/>
            <person name="Lu P."/>
            <person name="Zhang L."/>
        </authorList>
    </citation>
    <scope>NUCLEOTIDE SEQUENCE [LARGE SCALE GENOMIC DNA]</scope>
    <source>
        <strain evidence="1 5">MP602</strain>
    </source>
</reference>
<dbReference type="InterPro" id="IPR023168">
    <property type="entry name" value="GatB_Yqey_C_2"/>
</dbReference>
<accession>A0A1H7ZBI4</accession>
<reference evidence="4 6" key="2">
    <citation type="submission" date="2016-10" db="EMBL/GenBank/DDBJ databases">
        <authorList>
            <person name="Varghese N."/>
            <person name="Submissions S."/>
        </authorList>
    </citation>
    <scope>NUCLEOTIDE SEQUENCE [LARGE SCALE GENOMIC DNA]</scope>
    <source>
        <strain evidence="4 6">DSM 21619</strain>
    </source>
</reference>
<evidence type="ECO:0008006" key="9">
    <source>
        <dbReference type="Google" id="ProtNLM"/>
    </source>
</evidence>
<reference evidence="7 8" key="3">
    <citation type="submission" date="2017-07" db="EMBL/GenBank/DDBJ databases">
        <title>Isolation and whole genome analysis of endospore-forming bacteria from heroin.</title>
        <authorList>
            <person name="Kalinowski J."/>
            <person name="Ahrens B."/>
            <person name="Al-Dilaimi A."/>
            <person name="Winkler A."/>
            <person name="Wibberg D."/>
            <person name="Schleenbecker U."/>
            <person name="Ruckert C."/>
            <person name="Wolfel R."/>
            <person name="Grass G."/>
        </authorList>
    </citation>
    <scope>NUCLEOTIDE SEQUENCE [LARGE SCALE GENOMIC DNA]</scope>
    <source>
        <strain evidence="3 7">7509</strain>
        <strain evidence="2 8">7517-1</strain>
    </source>
</reference>
<dbReference type="Pfam" id="PF09424">
    <property type="entry name" value="YqeY"/>
    <property type="match status" value="1"/>
</dbReference>
<evidence type="ECO:0000313" key="4">
    <source>
        <dbReference type="EMBL" id="SEM55354.1"/>
    </source>
</evidence>
<evidence type="ECO:0000313" key="1">
    <source>
        <dbReference type="EMBL" id="AIF66839.1"/>
    </source>
</evidence>
<dbReference type="Gene3D" id="1.10.10.410">
    <property type="match status" value="1"/>
</dbReference>
<dbReference type="PANTHER" id="PTHR28055:SF1">
    <property type="entry name" value="ALTERED INHERITANCE OF MITOCHONDRIA PROTEIN 41, MITOCHONDRIAL"/>
    <property type="match status" value="1"/>
</dbReference>
<dbReference type="InterPro" id="IPR003789">
    <property type="entry name" value="Asn/Gln_tRNA_amidoTrase-B-like"/>
</dbReference>
<dbReference type="Proteomes" id="UP000216852">
    <property type="component" value="Unassembled WGS sequence"/>
</dbReference>
<dbReference type="OrthoDB" id="9794041at2"/>
<dbReference type="PANTHER" id="PTHR28055">
    <property type="entry name" value="ALTERED INHERITANCE OF MITOCHONDRIA PROTEIN 41, MITOCHONDRIAL"/>
    <property type="match status" value="1"/>
</dbReference>
<dbReference type="GO" id="GO:0016884">
    <property type="term" value="F:carbon-nitrogen ligase activity, with glutamine as amido-N-donor"/>
    <property type="evidence" value="ECO:0007669"/>
    <property type="project" value="InterPro"/>
</dbReference>
<dbReference type="EMBL" id="FOCD01000001">
    <property type="protein sequence ID" value="SEM55354.1"/>
    <property type="molecule type" value="Genomic_DNA"/>
</dbReference>
<dbReference type="InterPro" id="IPR042184">
    <property type="entry name" value="YqeY/Aim41_N"/>
</dbReference>
<dbReference type="Proteomes" id="UP000027980">
    <property type="component" value="Chromosome"/>
</dbReference>
<dbReference type="InterPro" id="IPR019004">
    <property type="entry name" value="YqeY/Aim41"/>
</dbReference>
<dbReference type="RefSeq" id="WP_038561434.1">
    <property type="nucleotide sequence ID" value="NZ_CP008876.1"/>
</dbReference>
<evidence type="ECO:0000313" key="8">
    <source>
        <dbReference type="Proteomes" id="UP000216852"/>
    </source>
</evidence>
<dbReference type="KEGG" id="tap:GZ22_09450"/>
<evidence type="ECO:0000313" key="6">
    <source>
        <dbReference type="Proteomes" id="UP000199735"/>
    </source>
</evidence>
<protein>
    <recommendedName>
        <fullName evidence="9">GatB/YqeY domain-containing protein</fullName>
    </recommendedName>
</protein>
<dbReference type="AlphaFoldDB" id="A0A1H7ZBI4"/>
<dbReference type="GeneID" id="34220637"/>
<proteinExistence type="predicted"/>
<keyword evidence="8" id="KW-1185">Reference proteome</keyword>
<evidence type="ECO:0000313" key="5">
    <source>
        <dbReference type="Proteomes" id="UP000027980"/>
    </source>
</evidence>
<gene>
    <name evidence="2" type="ORF">CHH48_04465</name>
    <name evidence="3" type="ORF">CHI12_03765</name>
    <name evidence="1" type="ORF">GZ22_09450</name>
    <name evidence="4" type="ORF">SAMN04489762_0368</name>
</gene>
<evidence type="ECO:0000313" key="2">
    <source>
        <dbReference type="EMBL" id="PAE00926.1"/>
    </source>
</evidence>
<organism evidence="3 7">
    <name type="scientific">Terribacillus saccharophilus</name>
    <dbReference type="NCBI Taxonomy" id="361277"/>
    <lineage>
        <taxon>Bacteria</taxon>
        <taxon>Bacillati</taxon>
        <taxon>Bacillota</taxon>
        <taxon>Bacilli</taxon>
        <taxon>Bacillales</taxon>
        <taxon>Bacillaceae</taxon>
        <taxon>Terribacillus</taxon>
    </lineage>
</organism>
<dbReference type="EMBL" id="NPBH01000012">
    <property type="protein sequence ID" value="PAE08941.1"/>
    <property type="molecule type" value="Genomic_DNA"/>
</dbReference>
<dbReference type="EMBL" id="NPBJ01000005">
    <property type="protein sequence ID" value="PAE00926.1"/>
    <property type="molecule type" value="Genomic_DNA"/>
</dbReference>
<accession>A0A075LKF5</accession>
<dbReference type="SUPFAM" id="SSF89095">
    <property type="entry name" value="GatB/YqeY motif"/>
    <property type="match status" value="1"/>
</dbReference>
<dbReference type="HOGENOM" id="CLU_079430_2_1_9"/>
<evidence type="ECO:0000313" key="3">
    <source>
        <dbReference type="EMBL" id="PAE08941.1"/>
    </source>
</evidence>